<dbReference type="EMBL" id="CAXAMM010034447">
    <property type="protein sequence ID" value="CAK9072883.1"/>
    <property type="molecule type" value="Genomic_DNA"/>
</dbReference>
<comment type="caution">
    <text evidence="3">The sequence shown here is derived from an EMBL/GenBank/DDBJ whole genome shotgun (WGS) entry which is preliminary data.</text>
</comment>
<keyword evidence="2" id="KW-0472">Membrane</keyword>
<reference evidence="3 4" key="1">
    <citation type="submission" date="2024-02" db="EMBL/GenBank/DDBJ databases">
        <authorList>
            <person name="Chen Y."/>
            <person name="Shah S."/>
            <person name="Dougan E. K."/>
            <person name="Thang M."/>
            <person name="Chan C."/>
        </authorList>
    </citation>
    <scope>NUCLEOTIDE SEQUENCE [LARGE SCALE GENOMIC DNA]</scope>
</reference>
<name>A0ABP0PA05_9DINO</name>
<evidence type="ECO:0000313" key="3">
    <source>
        <dbReference type="EMBL" id="CAK9072883.1"/>
    </source>
</evidence>
<keyword evidence="2" id="KW-0812">Transmembrane</keyword>
<keyword evidence="2" id="KW-1133">Transmembrane helix</keyword>
<accession>A0ABP0PA05</accession>
<feature type="compositionally biased region" description="Polar residues" evidence="1">
    <location>
        <begin position="33"/>
        <end position="42"/>
    </location>
</feature>
<evidence type="ECO:0000256" key="2">
    <source>
        <dbReference type="SAM" id="Phobius"/>
    </source>
</evidence>
<gene>
    <name evidence="3" type="ORF">SCF082_LOCUS35781</name>
</gene>
<evidence type="ECO:0000313" key="4">
    <source>
        <dbReference type="Proteomes" id="UP001642464"/>
    </source>
</evidence>
<organism evidence="3 4">
    <name type="scientific">Durusdinium trenchii</name>
    <dbReference type="NCBI Taxonomy" id="1381693"/>
    <lineage>
        <taxon>Eukaryota</taxon>
        <taxon>Sar</taxon>
        <taxon>Alveolata</taxon>
        <taxon>Dinophyceae</taxon>
        <taxon>Suessiales</taxon>
        <taxon>Symbiodiniaceae</taxon>
        <taxon>Durusdinium</taxon>
    </lineage>
</organism>
<keyword evidence="4" id="KW-1185">Reference proteome</keyword>
<proteinExistence type="predicted"/>
<sequence>MSNKPKRPKYETVSYTPPTPQVFGNAAPVDLPTKSSGSSSFSVDRPRNRPKLQDRLAVYEDDNPRCQQIICAVGVLFPPLWLVGAVMYATTPASKTASREAGFKNLVLTIILTVLLLAVGVYKFVGSGAAR</sequence>
<feature type="transmembrane region" description="Helical" evidence="2">
    <location>
        <begin position="102"/>
        <end position="125"/>
    </location>
</feature>
<dbReference type="Proteomes" id="UP001642464">
    <property type="component" value="Unassembled WGS sequence"/>
</dbReference>
<protein>
    <submittedName>
        <fullName evidence="3">Uncharacterized protein</fullName>
    </submittedName>
</protein>
<feature type="region of interest" description="Disordered" evidence="1">
    <location>
        <begin position="1"/>
        <end position="49"/>
    </location>
</feature>
<evidence type="ECO:0000256" key="1">
    <source>
        <dbReference type="SAM" id="MobiDB-lite"/>
    </source>
</evidence>
<feature type="transmembrane region" description="Helical" evidence="2">
    <location>
        <begin position="69"/>
        <end position="90"/>
    </location>
</feature>